<feature type="transmembrane region" description="Helical" evidence="8">
    <location>
        <begin position="178"/>
        <end position="204"/>
    </location>
</feature>
<dbReference type="RefSeq" id="WP_378418516.1">
    <property type="nucleotide sequence ID" value="NZ_JBHSFO010000009.1"/>
</dbReference>
<comment type="subcellular location">
    <subcellularLocation>
        <location evidence="1">Cell membrane</location>
        <topology evidence="1">Multi-pass membrane protein</topology>
    </subcellularLocation>
</comment>
<dbReference type="PANTHER" id="PTHR30106">
    <property type="entry name" value="INNER MEMBRANE PROTEIN YEIH-RELATED"/>
    <property type="match status" value="1"/>
</dbReference>
<sequence length="359" mass="35809">MSSQLGTTQVHGPQTGSAAGAESAGTWSRLRPATGAVLPGLALCAVATAVALGIGSLFPTVSPLLIAIVLGALAANLVHLPERVRPGLTFSAKKLLRVGIALLGLQLMFSDILGLGGGVIVMVVAIVGLGIAGTMFVGRLLGLSWTQRVLIACGFSICGAAAVAAVDGVVDAEEEEVLTAVALVVVFGTLMIPAIPLLATLLGLDESAAGMWAGGSIHEVAQVIAAGGAIGGGALAVAATVKLARVLMLAPVMAVLSMRQRSRSAGGPAVDAKHPPLVPLFVLAFLVCAGLRSTGLLPEALLDGAKFTQTALLTAAMFALGAGVHVATIRKVGARPFVLAAVSTVWVTSIALVGVLLLG</sequence>
<protein>
    <submittedName>
        <fullName evidence="9">YeiH family protein</fullName>
    </submittedName>
</protein>
<evidence type="ECO:0000256" key="5">
    <source>
        <dbReference type="ARBA" id="ARBA00022989"/>
    </source>
</evidence>
<dbReference type="PANTHER" id="PTHR30106:SF2">
    <property type="entry name" value="UPF0324 INNER MEMBRANE PROTEIN YEIH"/>
    <property type="match status" value="1"/>
</dbReference>
<feature type="transmembrane region" description="Helical" evidence="8">
    <location>
        <begin position="119"/>
        <end position="137"/>
    </location>
</feature>
<keyword evidence="4 8" id="KW-0812">Transmembrane</keyword>
<feature type="transmembrane region" description="Helical" evidence="8">
    <location>
        <begin position="277"/>
        <end position="295"/>
    </location>
</feature>
<evidence type="ECO:0000256" key="8">
    <source>
        <dbReference type="SAM" id="Phobius"/>
    </source>
</evidence>
<comment type="similarity">
    <text evidence="2">Belongs to the UPF0324 family.</text>
</comment>
<evidence type="ECO:0000256" key="2">
    <source>
        <dbReference type="ARBA" id="ARBA00007977"/>
    </source>
</evidence>
<comment type="caution">
    <text evidence="9">The sequence shown here is derived from an EMBL/GenBank/DDBJ whole genome shotgun (WGS) entry which is preliminary data.</text>
</comment>
<feature type="transmembrane region" description="Helical" evidence="8">
    <location>
        <begin position="36"/>
        <end position="58"/>
    </location>
</feature>
<evidence type="ECO:0000256" key="1">
    <source>
        <dbReference type="ARBA" id="ARBA00004651"/>
    </source>
</evidence>
<evidence type="ECO:0000256" key="7">
    <source>
        <dbReference type="SAM" id="MobiDB-lite"/>
    </source>
</evidence>
<keyword evidence="6 8" id="KW-0472">Membrane</keyword>
<keyword evidence="3" id="KW-1003">Cell membrane</keyword>
<feature type="region of interest" description="Disordered" evidence="7">
    <location>
        <begin position="1"/>
        <end position="21"/>
    </location>
</feature>
<gene>
    <name evidence="9" type="ORF">ACFO6S_15745</name>
</gene>
<evidence type="ECO:0000313" key="10">
    <source>
        <dbReference type="Proteomes" id="UP001595914"/>
    </source>
</evidence>
<organism evidence="9 10">
    <name type="scientific">Rhodococcus kronopolitis</name>
    <dbReference type="NCBI Taxonomy" id="1460226"/>
    <lineage>
        <taxon>Bacteria</taxon>
        <taxon>Bacillati</taxon>
        <taxon>Actinomycetota</taxon>
        <taxon>Actinomycetes</taxon>
        <taxon>Mycobacteriales</taxon>
        <taxon>Nocardiaceae</taxon>
        <taxon>Rhodococcus</taxon>
    </lineage>
</organism>
<reference evidence="10" key="1">
    <citation type="journal article" date="2019" name="Int. J. Syst. Evol. Microbiol.">
        <title>The Global Catalogue of Microorganisms (GCM) 10K type strain sequencing project: providing services to taxonomists for standard genome sequencing and annotation.</title>
        <authorList>
            <consortium name="The Broad Institute Genomics Platform"/>
            <consortium name="The Broad Institute Genome Sequencing Center for Infectious Disease"/>
            <person name="Wu L."/>
            <person name="Ma J."/>
        </authorList>
    </citation>
    <scope>NUCLEOTIDE SEQUENCE [LARGE SCALE GENOMIC DNA]</scope>
    <source>
        <strain evidence="10">CCUG 54520</strain>
    </source>
</reference>
<evidence type="ECO:0000313" key="9">
    <source>
        <dbReference type="EMBL" id="MFC4605150.1"/>
    </source>
</evidence>
<feature type="compositionally biased region" description="Polar residues" evidence="7">
    <location>
        <begin position="1"/>
        <end position="15"/>
    </location>
</feature>
<keyword evidence="5 8" id="KW-1133">Transmembrane helix</keyword>
<feature type="transmembrane region" description="Helical" evidence="8">
    <location>
        <begin position="236"/>
        <end position="256"/>
    </location>
</feature>
<feature type="transmembrane region" description="Helical" evidence="8">
    <location>
        <begin position="64"/>
        <end position="82"/>
    </location>
</feature>
<evidence type="ECO:0000256" key="6">
    <source>
        <dbReference type="ARBA" id="ARBA00023136"/>
    </source>
</evidence>
<feature type="transmembrane region" description="Helical" evidence="8">
    <location>
        <begin position="336"/>
        <end position="358"/>
    </location>
</feature>
<feature type="transmembrane region" description="Helical" evidence="8">
    <location>
        <begin position="94"/>
        <end position="113"/>
    </location>
</feature>
<feature type="transmembrane region" description="Helical" evidence="8">
    <location>
        <begin position="211"/>
        <end position="230"/>
    </location>
</feature>
<evidence type="ECO:0000256" key="3">
    <source>
        <dbReference type="ARBA" id="ARBA00022475"/>
    </source>
</evidence>
<dbReference type="Proteomes" id="UP001595914">
    <property type="component" value="Unassembled WGS sequence"/>
</dbReference>
<evidence type="ECO:0000256" key="4">
    <source>
        <dbReference type="ARBA" id="ARBA00022692"/>
    </source>
</evidence>
<keyword evidence="10" id="KW-1185">Reference proteome</keyword>
<name>A0ABV9FWJ2_9NOCA</name>
<feature type="transmembrane region" description="Helical" evidence="8">
    <location>
        <begin position="307"/>
        <end position="329"/>
    </location>
</feature>
<accession>A0ABV9FWJ2</accession>
<proteinExistence type="inferred from homology"/>
<dbReference type="EMBL" id="JBHSFO010000009">
    <property type="protein sequence ID" value="MFC4605150.1"/>
    <property type="molecule type" value="Genomic_DNA"/>
</dbReference>
<feature type="transmembrane region" description="Helical" evidence="8">
    <location>
        <begin position="149"/>
        <end position="166"/>
    </location>
</feature>
<dbReference type="Pfam" id="PF03601">
    <property type="entry name" value="Cons_hypoth698"/>
    <property type="match status" value="1"/>
</dbReference>
<dbReference type="InterPro" id="IPR018383">
    <property type="entry name" value="UPF0324_pro"/>
</dbReference>